<dbReference type="Proteomes" id="UP000324222">
    <property type="component" value="Unassembled WGS sequence"/>
</dbReference>
<evidence type="ECO:0000313" key="2">
    <source>
        <dbReference type="Proteomes" id="UP000324222"/>
    </source>
</evidence>
<reference evidence="1 2" key="1">
    <citation type="submission" date="2019-05" db="EMBL/GenBank/DDBJ databases">
        <title>Another draft genome of Portunus trituberculatus and its Hox gene families provides insights of decapod evolution.</title>
        <authorList>
            <person name="Jeong J.-H."/>
            <person name="Song I."/>
            <person name="Kim S."/>
            <person name="Choi T."/>
            <person name="Kim D."/>
            <person name="Ryu S."/>
            <person name="Kim W."/>
        </authorList>
    </citation>
    <scope>NUCLEOTIDE SEQUENCE [LARGE SCALE GENOMIC DNA]</scope>
    <source>
        <tissue evidence="1">Muscle</tissue>
    </source>
</reference>
<dbReference type="EMBL" id="VSRR010000900">
    <property type="protein sequence ID" value="MPC20693.1"/>
    <property type="molecule type" value="Genomic_DNA"/>
</dbReference>
<organism evidence="1 2">
    <name type="scientific">Portunus trituberculatus</name>
    <name type="common">Swimming crab</name>
    <name type="synonym">Neptunus trituberculatus</name>
    <dbReference type="NCBI Taxonomy" id="210409"/>
    <lineage>
        <taxon>Eukaryota</taxon>
        <taxon>Metazoa</taxon>
        <taxon>Ecdysozoa</taxon>
        <taxon>Arthropoda</taxon>
        <taxon>Crustacea</taxon>
        <taxon>Multicrustacea</taxon>
        <taxon>Malacostraca</taxon>
        <taxon>Eumalacostraca</taxon>
        <taxon>Eucarida</taxon>
        <taxon>Decapoda</taxon>
        <taxon>Pleocyemata</taxon>
        <taxon>Brachyura</taxon>
        <taxon>Eubrachyura</taxon>
        <taxon>Portunoidea</taxon>
        <taxon>Portunidae</taxon>
        <taxon>Portuninae</taxon>
        <taxon>Portunus</taxon>
    </lineage>
</organism>
<evidence type="ECO:0000313" key="1">
    <source>
        <dbReference type="EMBL" id="MPC20693.1"/>
    </source>
</evidence>
<proteinExistence type="predicted"/>
<gene>
    <name evidence="1" type="ORF">E2C01_013647</name>
</gene>
<accession>A0A5B7DHR8</accession>
<keyword evidence="2" id="KW-1185">Reference proteome</keyword>
<dbReference type="AlphaFoldDB" id="A0A5B7DHR8"/>
<sequence length="74" mass="8273">MLCVHFSHDGFVVVSGRPLDQSAINCIIFLLRCHQGTIQCIKRNTTTDTAITTGGRKENNVFNMMITQRTSSED</sequence>
<name>A0A5B7DHR8_PORTR</name>
<comment type="caution">
    <text evidence="1">The sequence shown here is derived from an EMBL/GenBank/DDBJ whole genome shotgun (WGS) entry which is preliminary data.</text>
</comment>
<protein>
    <submittedName>
        <fullName evidence="1">Uncharacterized protein</fullName>
    </submittedName>
</protein>